<comment type="subunit">
    <text evidence="3">Monomer.</text>
</comment>
<dbReference type="InterPro" id="IPR049332">
    <property type="entry name" value="Fpg-like_C"/>
</dbReference>
<keyword evidence="10" id="KW-0326">Glycosidase</keyword>
<evidence type="ECO:0000256" key="7">
    <source>
        <dbReference type="ARBA" id="ARBA00023204"/>
    </source>
</evidence>
<evidence type="ECO:0000256" key="2">
    <source>
        <dbReference type="ARBA" id="ARBA00009409"/>
    </source>
</evidence>
<evidence type="ECO:0000256" key="10">
    <source>
        <dbReference type="ARBA" id="ARBA00023295"/>
    </source>
</evidence>
<proteinExistence type="inferred from homology"/>
<evidence type="ECO:0000256" key="9">
    <source>
        <dbReference type="ARBA" id="ARBA00023268"/>
    </source>
</evidence>
<dbReference type="GO" id="GO:0008534">
    <property type="term" value="F:oxidized purine nucleobase lesion DNA N-glycosylase activity"/>
    <property type="evidence" value="ECO:0007669"/>
    <property type="project" value="UniProtKB-EC"/>
</dbReference>
<sequence>MPELPEVEAARRAIADNCIGKKIVKAIIADDPKVIDGVPPNDFKASLEGKTIVAANRKGKNMWIQLDSPPFPTFQFGMAGAIYIKGVAVTKYKRSAVKDDDEWPSKYSKVFLELDDGLEISFTDKRRFAKVRSLENPVSVPPISVLGPDALLEPMTVDEFYKALSKKKIGKRSKEIKALLLDQSFISGIGNWIADEVLYQARIHPMQSASSLSKEDCATLLKCINEVIEKAVEVGADSSQYPTSWIFHSREKKPGKAFVDGKKIEFITAGGRTSAVVPDLQKNMGAESTKAAGKRQQGKVQRVEHNDSDDQDEEPAIEEAETGKSKVKQRGTNTKRASTNKKSKESNSDDDENYSDEDLKKPSGKAKQNRSSKGKVDDQKKKTRATNTAAKRKPEESSDDEDNDDNDASGDDDDSEQDRDYKLFVKTLSKGKKTTKQTGESRQTRNKPSKKQK</sequence>
<dbReference type="SMART" id="SM01232">
    <property type="entry name" value="H2TH"/>
    <property type="match status" value="1"/>
</dbReference>
<feature type="region of interest" description="Disordered" evidence="12">
    <location>
        <begin position="286"/>
        <end position="453"/>
    </location>
</feature>
<dbReference type="NCBIfam" id="TIGR00577">
    <property type="entry name" value="fpg"/>
    <property type="match status" value="1"/>
</dbReference>
<evidence type="ECO:0000256" key="1">
    <source>
        <dbReference type="ARBA" id="ARBA00001668"/>
    </source>
</evidence>
<name>A0AAE1RF84_9SOLA</name>
<dbReference type="FunFam" id="1.10.8.50:FF:000009">
    <property type="entry name" value="Formamidopyrimidine-DNA glycosylase"/>
    <property type="match status" value="1"/>
</dbReference>
<evidence type="ECO:0000256" key="3">
    <source>
        <dbReference type="ARBA" id="ARBA00011245"/>
    </source>
</evidence>
<evidence type="ECO:0000259" key="13">
    <source>
        <dbReference type="PROSITE" id="PS51068"/>
    </source>
</evidence>
<evidence type="ECO:0000256" key="8">
    <source>
        <dbReference type="ARBA" id="ARBA00023239"/>
    </source>
</evidence>
<keyword evidence="7" id="KW-0234">DNA repair</keyword>
<keyword evidence="4" id="KW-0227">DNA damage</keyword>
<dbReference type="SUPFAM" id="SSF81624">
    <property type="entry name" value="N-terminal domain of MutM-like DNA repair proteins"/>
    <property type="match status" value="1"/>
</dbReference>
<dbReference type="CDD" id="cd08972">
    <property type="entry name" value="PF_Nei_N"/>
    <property type="match status" value="1"/>
</dbReference>
<keyword evidence="5" id="KW-0378">Hydrolase</keyword>
<dbReference type="SUPFAM" id="SSF46946">
    <property type="entry name" value="S13-like H2TH domain"/>
    <property type="match status" value="1"/>
</dbReference>
<evidence type="ECO:0000313" key="14">
    <source>
        <dbReference type="EMBL" id="KAK4350179.1"/>
    </source>
</evidence>
<reference evidence="14" key="1">
    <citation type="submission" date="2023-12" db="EMBL/GenBank/DDBJ databases">
        <title>Genome assembly of Anisodus tanguticus.</title>
        <authorList>
            <person name="Wang Y.-J."/>
        </authorList>
    </citation>
    <scope>NUCLEOTIDE SEQUENCE</scope>
    <source>
        <strain evidence="14">KB-2021</strain>
        <tissue evidence="14">Leaf</tissue>
    </source>
</reference>
<dbReference type="Gene3D" id="1.10.8.50">
    <property type="match status" value="1"/>
</dbReference>
<dbReference type="PANTHER" id="PTHR22993:SF9">
    <property type="entry name" value="FORMAMIDOPYRIMIDINE-DNA GLYCOSYLASE"/>
    <property type="match status" value="1"/>
</dbReference>
<feature type="compositionally biased region" description="Basic residues" evidence="12">
    <location>
        <begin position="444"/>
        <end position="453"/>
    </location>
</feature>
<feature type="compositionally biased region" description="Acidic residues" evidence="12">
    <location>
        <begin position="397"/>
        <end position="417"/>
    </location>
</feature>
<evidence type="ECO:0000256" key="6">
    <source>
        <dbReference type="ARBA" id="ARBA00023125"/>
    </source>
</evidence>
<organism evidence="14 15">
    <name type="scientific">Anisodus tanguticus</name>
    <dbReference type="NCBI Taxonomy" id="243964"/>
    <lineage>
        <taxon>Eukaryota</taxon>
        <taxon>Viridiplantae</taxon>
        <taxon>Streptophyta</taxon>
        <taxon>Embryophyta</taxon>
        <taxon>Tracheophyta</taxon>
        <taxon>Spermatophyta</taxon>
        <taxon>Magnoliopsida</taxon>
        <taxon>eudicotyledons</taxon>
        <taxon>Gunneridae</taxon>
        <taxon>Pentapetalae</taxon>
        <taxon>asterids</taxon>
        <taxon>lamiids</taxon>
        <taxon>Solanales</taxon>
        <taxon>Solanaceae</taxon>
        <taxon>Solanoideae</taxon>
        <taxon>Hyoscyameae</taxon>
        <taxon>Anisodus</taxon>
    </lineage>
</organism>
<dbReference type="PROSITE" id="PS51068">
    <property type="entry name" value="FPG_CAT"/>
    <property type="match status" value="1"/>
</dbReference>
<dbReference type="Proteomes" id="UP001291623">
    <property type="component" value="Unassembled WGS sequence"/>
</dbReference>
<evidence type="ECO:0000313" key="15">
    <source>
        <dbReference type="Proteomes" id="UP001291623"/>
    </source>
</evidence>
<dbReference type="InterPro" id="IPR035937">
    <property type="entry name" value="FPG_N"/>
</dbReference>
<feature type="compositionally biased region" description="Basic residues" evidence="12">
    <location>
        <begin position="362"/>
        <end position="373"/>
    </location>
</feature>
<keyword evidence="8" id="KW-0456">Lyase</keyword>
<protein>
    <recommendedName>
        <fullName evidence="13">Formamidopyrimidine-DNA glycosylase catalytic domain-containing protein</fullName>
    </recommendedName>
</protein>
<keyword evidence="9" id="KW-0511">Multifunctional enzyme</keyword>
<keyword evidence="15" id="KW-1185">Reference proteome</keyword>
<dbReference type="Pfam" id="PF21218">
    <property type="entry name" value="Fpg-like_C"/>
    <property type="match status" value="1"/>
</dbReference>
<dbReference type="GO" id="GO:0003684">
    <property type="term" value="F:damaged DNA binding"/>
    <property type="evidence" value="ECO:0007669"/>
    <property type="project" value="InterPro"/>
</dbReference>
<dbReference type="GO" id="GO:0140078">
    <property type="term" value="F:class I DNA-(apurinic or apyrimidinic site) endonuclease activity"/>
    <property type="evidence" value="ECO:0007669"/>
    <property type="project" value="UniProtKB-EC"/>
</dbReference>
<comment type="catalytic activity">
    <reaction evidence="11">
        <text>2'-deoxyribonucleotide-(2'-deoxyribose 5'-phosphate)-2'-deoxyribonucleotide-DNA = a 3'-end 2'-deoxyribonucleotide-(2,3-dehydro-2,3-deoxyribose 5'-phosphate)-DNA + a 5'-end 5'-phospho-2'-deoxyribonucleoside-DNA + H(+)</text>
        <dbReference type="Rhea" id="RHEA:66592"/>
        <dbReference type="Rhea" id="RHEA-COMP:13180"/>
        <dbReference type="Rhea" id="RHEA-COMP:16897"/>
        <dbReference type="Rhea" id="RHEA-COMP:17067"/>
        <dbReference type="ChEBI" id="CHEBI:15378"/>
        <dbReference type="ChEBI" id="CHEBI:136412"/>
        <dbReference type="ChEBI" id="CHEBI:157695"/>
        <dbReference type="ChEBI" id="CHEBI:167181"/>
        <dbReference type="EC" id="4.2.99.18"/>
    </reaction>
</comment>
<dbReference type="SMART" id="SM00898">
    <property type="entry name" value="Fapy_DNA_glyco"/>
    <property type="match status" value="1"/>
</dbReference>
<dbReference type="PANTHER" id="PTHR22993">
    <property type="entry name" value="FORMAMIDOPYRIMIDINE-DNA GLYCOSYLASE"/>
    <property type="match status" value="1"/>
</dbReference>
<dbReference type="InterPro" id="IPR012319">
    <property type="entry name" value="FPG_cat"/>
</dbReference>
<dbReference type="EMBL" id="JAVYJV010000016">
    <property type="protein sequence ID" value="KAK4350179.1"/>
    <property type="molecule type" value="Genomic_DNA"/>
</dbReference>
<dbReference type="InterPro" id="IPR010979">
    <property type="entry name" value="Ribosomal_uS13-like_H2TH"/>
</dbReference>
<dbReference type="GO" id="GO:0008270">
    <property type="term" value="F:zinc ion binding"/>
    <property type="evidence" value="ECO:0007669"/>
    <property type="project" value="InterPro"/>
</dbReference>
<dbReference type="GO" id="GO:0006284">
    <property type="term" value="P:base-excision repair"/>
    <property type="evidence" value="ECO:0007669"/>
    <property type="project" value="InterPro"/>
</dbReference>
<dbReference type="GO" id="GO:0005634">
    <property type="term" value="C:nucleus"/>
    <property type="evidence" value="ECO:0007669"/>
    <property type="project" value="TreeGrafter"/>
</dbReference>
<keyword evidence="6" id="KW-0238">DNA-binding</keyword>
<evidence type="ECO:0000256" key="5">
    <source>
        <dbReference type="ARBA" id="ARBA00022801"/>
    </source>
</evidence>
<gene>
    <name evidence="14" type="ORF">RND71_029492</name>
</gene>
<feature type="domain" description="Formamidopyrimidine-DNA glycosylase catalytic" evidence="13">
    <location>
        <begin position="2"/>
        <end position="129"/>
    </location>
</feature>
<evidence type="ECO:0000256" key="4">
    <source>
        <dbReference type="ARBA" id="ARBA00022763"/>
    </source>
</evidence>
<evidence type="ECO:0000256" key="11">
    <source>
        <dbReference type="ARBA" id="ARBA00044632"/>
    </source>
</evidence>
<dbReference type="Pfam" id="PF06831">
    <property type="entry name" value="H2TH"/>
    <property type="match status" value="1"/>
</dbReference>
<dbReference type="Pfam" id="PF01149">
    <property type="entry name" value="Fapy_DNA_glyco"/>
    <property type="match status" value="1"/>
</dbReference>
<dbReference type="Gene3D" id="3.20.190.10">
    <property type="entry name" value="MutM-like, N-terminal"/>
    <property type="match status" value="1"/>
</dbReference>
<evidence type="ECO:0000256" key="12">
    <source>
        <dbReference type="SAM" id="MobiDB-lite"/>
    </source>
</evidence>
<dbReference type="FunFam" id="3.20.190.10:FF:000004">
    <property type="entry name" value="Putative Formamidopyrimidine-DNA glycosylase"/>
    <property type="match status" value="1"/>
</dbReference>
<comment type="caution">
    <text evidence="14">The sequence shown here is derived from an EMBL/GenBank/DDBJ whole genome shotgun (WGS) entry which is preliminary data.</text>
</comment>
<dbReference type="InterPro" id="IPR020629">
    <property type="entry name" value="FPG_Glyclase"/>
</dbReference>
<dbReference type="AlphaFoldDB" id="A0AAE1RF84"/>
<comment type="catalytic activity">
    <reaction evidence="1">
        <text>Hydrolysis of DNA containing ring-opened 7-methylguanine residues, releasing 2,6-diamino-4-hydroxy-5-(N-methyl)formamidopyrimidine.</text>
        <dbReference type="EC" id="3.2.2.23"/>
    </reaction>
</comment>
<comment type="similarity">
    <text evidence="2">Belongs to the FPG family.</text>
</comment>
<accession>A0AAE1RF84</accession>
<feature type="compositionally biased region" description="Acidic residues" evidence="12">
    <location>
        <begin position="309"/>
        <end position="320"/>
    </location>
</feature>
<dbReference type="InterPro" id="IPR015886">
    <property type="entry name" value="H2TH_FPG"/>
</dbReference>